<proteinExistence type="predicted"/>
<dbReference type="OrthoDB" id="5963120at2759"/>
<evidence type="ECO:0000313" key="4">
    <source>
        <dbReference type="EMBL" id="CAB3995836.1"/>
    </source>
</evidence>
<evidence type="ECO:0000313" key="5">
    <source>
        <dbReference type="Proteomes" id="UP001152795"/>
    </source>
</evidence>
<dbReference type="Proteomes" id="UP001152795">
    <property type="component" value="Unassembled WGS sequence"/>
</dbReference>
<dbReference type="PANTHER" id="PTHR36191:SF4">
    <property type="entry name" value="VWFD DOMAIN-CONTAINING PROTEIN"/>
    <property type="match status" value="1"/>
</dbReference>
<dbReference type="PANTHER" id="PTHR36191">
    <property type="entry name" value="ENDO/EXONUCLEASE/PHOSPHATASE DOMAIN-CONTAINING PROTEIN-RELATED"/>
    <property type="match status" value="1"/>
</dbReference>
<dbReference type="EMBL" id="CACRXK020002743">
    <property type="protein sequence ID" value="CAB3995836.1"/>
    <property type="molecule type" value="Genomic_DNA"/>
</dbReference>
<dbReference type="Pfam" id="PF23283">
    <property type="entry name" value="D8C_UMOD"/>
    <property type="match status" value="1"/>
</dbReference>
<sequence length="130" mass="14956">RRKECDSYAFLNDTNRNINYTSSGLEVSWLCDTKIPIKWYRFAGNAGTQISRSCPVGGYDKNLKCQTHAVSWLNESHPTVSEGKVTRTVYFSWDGDCYHRKTAIEVINCGFGYIYRLVPVPHCWIRYCGV</sequence>
<dbReference type="AlphaFoldDB" id="A0A6S7H018"/>
<dbReference type="InterPro" id="IPR057774">
    <property type="entry name" value="D8C_UMOD/GP2/OIT3-like"/>
</dbReference>
<name>A0A6S7H018_PARCT</name>
<gene>
    <name evidence="4" type="ORF">PACLA_8A053540</name>
</gene>
<evidence type="ECO:0000256" key="2">
    <source>
        <dbReference type="ARBA" id="ARBA00023157"/>
    </source>
</evidence>
<organism evidence="4 5">
    <name type="scientific">Paramuricea clavata</name>
    <name type="common">Red gorgonian</name>
    <name type="synonym">Violescent sea-whip</name>
    <dbReference type="NCBI Taxonomy" id="317549"/>
    <lineage>
        <taxon>Eukaryota</taxon>
        <taxon>Metazoa</taxon>
        <taxon>Cnidaria</taxon>
        <taxon>Anthozoa</taxon>
        <taxon>Octocorallia</taxon>
        <taxon>Malacalcyonacea</taxon>
        <taxon>Plexauridae</taxon>
        <taxon>Paramuricea</taxon>
    </lineage>
</organism>
<keyword evidence="5" id="KW-1185">Reference proteome</keyword>
<keyword evidence="1" id="KW-0732">Signal</keyword>
<evidence type="ECO:0000256" key="1">
    <source>
        <dbReference type="ARBA" id="ARBA00022729"/>
    </source>
</evidence>
<feature type="domain" description="UMOD/GP2/OIT3-like D8C" evidence="3">
    <location>
        <begin position="58"/>
        <end position="128"/>
    </location>
</feature>
<reference evidence="4" key="1">
    <citation type="submission" date="2020-04" db="EMBL/GenBank/DDBJ databases">
        <authorList>
            <person name="Alioto T."/>
            <person name="Alioto T."/>
            <person name="Gomez Garrido J."/>
        </authorList>
    </citation>
    <scope>NUCLEOTIDE SEQUENCE</scope>
    <source>
        <strain evidence="4">A484AB</strain>
    </source>
</reference>
<keyword evidence="2" id="KW-1015">Disulfide bond</keyword>
<feature type="non-terminal residue" evidence="4">
    <location>
        <position position="1"/>
    </location>
</feature>
<protein>
    <recommendedName>
        <fullName evidence="3">UMOD/GP2/OIT3-like D8C domain-containing protein</fullName>
    </recommendedName>
</protein>
<comment type="caution">
    <text evidence="4">The sequence shown here is derived from an EMBL/GenBank/DDBJ whole genome shotgun (WGS) entry which is preliminary data.</text>
</comment>
<evidence type="ECO:0000259" key="3">
    <source>
        <dbReference type="Pfam" id="PF23283"/>
    </source>
</evidence>
<accession>A0A6S7H018</accession>